<dbReference type="EMBL" id="ATBP01000532">
    <property type="protein sequence ID" value="ETR69909.1"/>
    <property type="molecule type" value="Genomic_DNA"/>
</dbReference>
<proteinExistence type="predicted"/>
<protein>
    <submittedName>
        <fullName evidence="1">Uncharacterized protein</fullName>
    </submittedName>
</protein>
<accession>A0A1V1P4T9</accession>
<evidence type="ECO:0000313" key="1">
    <source>
        <dbReference type="EMBL" id="ETR69909.1"/>
    </source>
</evidence>
<dbReference type="AlphaFoldDB" id="A0A1V1P4T9"/>
<dbReference type="Pfam" id="PF20293">
    <property type="entry name" value="MC6"/>
    <property type="match status" value="1"/>
</dbReference>
<reference evidence="2" key="1">
    <citation type="submission" date="2012-11" db="EMBL/GenBank/DDBJ databases">
        <authorList>
            <person name="Lucero-Rivera Y.E."/>
            <person name="Tovar-Ramirez D."/>
        </authorList>
    </citation>
    <scope>NUCLEOTIDE SEQUENCE [LARGE SCALE GENOMIC DNA]</scope>
    <source>
        <strain evidence="2">Araruama</strain>
    </source>
</reference>
<gene>
    <name evidence="1" type="ORF">OMM_09199</name>
</gene>
<name>A0A1V1P4T9_9BACT</name>
<dbReference type="Proteomes" id="UP000189670">
    <property type="component" value="Unassembled WGS sequence"/>
</dbReference>
<comment type="caution">
    <text evidence="1">The sequence shown here is derived from an EMBL/GenBank/DDBJ whole genome shotgun (WGS) entry which is preliminary data.</text>
</comment>
<evidence type="ECO:0000313" key="2">
    <source>
        <dbReference type="Proteomes" id="UP000189670"/>
    </source>
</evidence>
<sequence length="80" mass="9119">MIFPTKHTNFSKSLLGFGSYVLTTLKTPLSVDDLWKQYHIDYENGVYPAKQSFDNLLLTLIFLHSINAVNEQNGLIIKCV</sequence>
<dbReference type="InterPro" id="IPR046897">
    <property type="entry name" value="ABC-3C_MC6"/>
</dbReference>
<organism evidence="1 2">
    <name type="scientific">Candidatus Magnetoglobus multicellularis str. Araruama</name>
    <dbReference type="NCBI Taxonomy" id="890399"/>
    <lineage>
        <taxon>Bacteria</taxon>
        <taxon>Pseudomonadati</taxon>
        <taxon>Thermodesulfobacteriota</taxon>
        <taxon>Desulfobacteria</taxon>
        <taxon>Desulfobacterales</taxon>
        <taxon>Desulfobacteraceae</taxon>
        <taxon>Candidatus Magnetoglobus</taxon>
    </lineage>
</organism>